<dbReference type="EMBL" id="JBHUCM010000002">
    <property type="protein sequence ID" value="MFD1535536.1"/>
    <property type="molecule type" value="Genomic_DNA"/>
</dbReference>
<feature type="transmembrane region" description="Helical" evidence="1">
    <location>
        <begin position="34"/>
        <end position="56"/>
    </location>
</feature>
<keyword evidence="1" id="KW-0472">Membrane</keyword>
<evidence type="ECO:0008006" key="4">
    <source>
        <dbReference type="Google" id="ProtNLM"/>
    </source>
</evidence>
<keyword evidence="1" id="KW-0812">Transmembrane</keyword>
<evidence type="ECO:0000313" key="3">
    <source>
        <dbReference type="Proteomes" id="UP001597097"/>
    </source>
</evidence>
<feature type="transmembrane region" description="Helical" evidence="1">
    <location>
        <begin position="68"/>
        <end position="91"/>
    </location>
</feature>
<dbReference type="Proteomes" id="UP001597097">
    <property type="component" value="Unassembled WGS sequence"/>
</dbReference>
<evidence type="ECO:0000256" key="1">
    <source>
        <dbReference type="SAM" id="Phobius"/>
    </source>
</evidence>
<feature type="transmembrane region" description="Helical" evidence="1">
    <location>
        <begin position="181"/>
        <end position="199"/>
    </location>
</feature>
<comment type="caution">
    <text evidence="2">The sequence shown here is derived from an EMBL/GenBank/DDBJ whole genome shotgun (WGS) entry which is preliminary data.</text>
</comment>
<keyword evidence="3" id="KW-1185">Reference proteome</keyword>
<feature type="transmembrane region" description="Helical" evidence="1">
    <location>
        <begin position="153"/>
        <end position="175"/>
    </location>
</feature>
<dbReference type="RefSeq" id="WP_219537800.1">
    <property type="nucleotide sequence ID" value="NZ_JAHKRM010000041.1"/>
</dbReference>
<reference evidence="3" key="1">
    <citation type="journal article" date="2019" name="Int. J. Syst. Evol. Microbiol.">
        <title>The Global Catalogue of Microorganisms (GCM) 10K type strain sequencing project: providing services to taxonomists for standard genome sequencing and annotation.</title>
        <authorList>
            <consortium name="The Broad Institute Genomics Platform"/>
            <consortium name="The Broad Institute Genome Sequencing Center for Infectious Disease"/>
            <person name="Wu L."/>
            <person name="Ma J."/>
        </authorList>
    </citation>
    <scope>NUCLEOTIDE SEQUENCE [LARGE SCALE GENOMIC DNA]</scope>
    <source>
        <strain evidence="3">CGMCC 1.15399</strain>
    </source>
</reference>
<organism evidence="2 3">
    <name type="scientific">Nonomuraea guangzhouensis</name>
    <dbReference type="NCBI Taxonomy" id="1291555"/>
    <lineage>
        <taxon>Bacteria</taxon>
        <taxon>Bacillati</taxon>
        <taxon>Actinomycetota</taxon>
        <taxon>Actinomycetes</taxon>
        <taxon>Streptosporangiales</taxon>
        <taxon>Streptosporangiaceae</taxon>
        <taxon>Nonomuraea</taxon>
    </lineage>
</organism>
<protein>
    <recommendedName>
        <fullName evidence="4">ABC transporter permease</fullName>
    </recommendedName>
</protein>
<gene>
    <name evidence="2" type="ORF">ACFSJ0_00740</name>
</gene>
<accession>A0ABW4FYG4</accession>
<feature type="transmembrane region" description="Helical" evidence="1">
    <location>
        <begin position="111"/>
        <end position="132"/>
    </location>
</feature>
<sequence length="258" mass="27031">MRTATSTPLPVATVRFSDTLAAERIKITTLPATWIALIIAFGANTLLGVIAATDVVRIAGHDGPIPIARLGTLMLAPVYVFIAITVFAAGSEYRGGQLRVTLAAVPDHNRLFAAKLIVSAALSLIASIPAVLPGYILRHAAAVRAGELRAGDVVVGFLALLTTYLLLGLIGHGFAVIAKTVVTPLAVLFLTPVLVSPSFQSTLPHMVKFLPHEAALSLLRMPVDPATALHPAAGLLVLATWAALLASVAWKAFVYRDS</sequence>
<evidence type="ECO:0000313" key="2">
    <source>
        <dbReference type="EMBL" id="MFD1535536.1"/>
    </source>
</evidence>
<keyword evidence="1" id="KW-1133">Transmembrane helix</keyword>
<feature type="transmembrane region" description="Helical" evidence="1">
    <location>
        <begin position="228"/>
        <end position="250"/>
    </location>
</feature>
<proteinExistence type="predicted"/>
<name>A0ABW4FYG4_9ACTN</name>